<accession>A0A346AW40</accession>
<keyword evidence="5 11" id="KW-0328">Glycosyltransferase</keyword>
<dbReference type="KEGG" id="meg:DKB62_00035"/>
<comment type="cofactor">
    <cofactor evidence="2 11">
        <name>pyridoxal 5'-phosphate</name>
        <dbReference type="ChEBI" id="CHEBI:597326"/>
    </cofactor>
</comment>
<sequence length="809" mass="93730">MKKWQDKEEFKKIFTEKAHVLWEKELRDLTLNEVYQTIAYMIRDLVSEDWIRTNEVYAEQKAKQVYYFSIEFLLGRLLQSNLIGIGLEDICRQGLEDLGWKLEDVVPQERDPGLGNGGLGRLAACFIDSLAALQLPGHGCSIRYQYGLFNQRIVDGQQVELPDNWLVNGYPWEVKRVDKAVNVRFGGNAYMRPTEDGELECVHENYSSVRAVPYDVPVIGYHNDTVNTLRLWRAEYSREDLYRELTLGDRHRAFRYKNNVQLISRFLYPEDSTEDGRRLRLMQEYFMVSAGLQSIVRHYKRKYKESMYKFDQYIAIHINDTHPALVVPELMRILLDEEGMAWEDAWDITCRTVAYTNHTILPEAMEKWSIPMFQSLLPRIYLIVEEINNRWLKEVRRLYPGDENKARSVAILWDGQVHMAHLSVLGSHSVNGVAEIHSQILKDSTLHQFYTIFPNRFSNKTNGVTHRRWLIEANPQLSDLIDEAIGDEWRLEPSKLIRLKTVSSDSAFLDKLAKVKKARKEILADYIKKEYDTNIAVDSIFDIQIKRIHLYKRQLLNILGILHLYYTLKANPDLRVRPHTFLFGGKAASGYGEAKQTIKLINVVANMINRDKQVNKQLKVLFLENYNVSLGQLLFPAADVSEQISTAGKEASGTGNMKFMMNGAITLGTMDGANVEICREVGMEHCVIFGLRAEEVMNYYMHGGYSSWNMYSSDPRIRQLMNSLVDGSINGEHFGMLYESLLDRNDEFFVLKDFAAYCEAHTEISRRYANQKQWFHSSAINIAHSGYFSSDRTIQQYASDIWRIKPVKV</sequence>
<evidence type="ECO:0000256" key="1">
    <source>
        <dbReference type="ARBA" id="ARBA00001275"/>
    </source>
</evidence>
<keyword evidence="7 10" id="KW-0663">Pyridoxal phosphate</keyword>
<dbReference type="Gene3D" id="3.40.50.2000">
    <property type="entry name" value="Glycogen Phosphorylase B"/>
    <property type="match status" value="2"/>
</dbReference>
<dbReference type="InterPro" id="IPR035090">
    <property type="entry name" value="Pyridoxal_P_attach_site"/>
</dbReference>
<comment type="function">
    <text evidence="9">Phosphorylase is an important allosteric enzyme in carbohydrate metabolism. Enzymes from different sources differ in their regulatory mechanisms and in their natural substrates. However, all known phosphorylases share catalytic and structural properties.</text>
</comment>
<reference evidence="12 13" key="1">
    <citation type="submission" date="2018-05" db="EMBL/GenBank/DDBJ databases">
        <title>Complete genome sequence of Megasphaera sp. AJH120T, isolated from the ceca of a chicken.</title>
        <authorList>
            <person name="Maki J."/>
            <person name="Looft T."/>
        </authorList>
    </citation>
    <scope>NUCLEOTIDE SEQUENCE [LARGE SCALE GENOMIC DNA]</scope>
    <source>
        <strain evidence="12 13">AJH120</strain>
    </source>
</reference>
<proteinExistence type="inferred from homology"/>
<keyword evidence="6 11" id="KW-0808">Transferase</keyword>
<dbReference type="GO" id="GO:0008184">
    <property type="term" value="F:glycogen phosphorylase activity"/>
    <property type="evidence" value="ECO:0007669"/>
    <property type="project" value="InterPro"/>
</dbReference>
<dbReference type="PANTHER" id="PTHR11468">
    <property type="entry name" value="GLYCOGEN PHOSPHORYLASE"/>
    <property type="match status" value="1"/>
</dbReference>
<keyword evidence="13" id="KW-1185">Reference proteome</keyword>
<evidence type="ECO:0000256" key="5">
    <source>
        <dbReference type="ARBA" id="ARBA00022676"/>
    </source>
</evidence>
<name>A0A346AW40_9FIRM</name>
<comment type="catalytic activity">
    <reaction evidence="1 11">
        <text>[(1-&gt;4)-alpha-D-glucosyl](n) + phosphate = [(1-&gt;4)-alpha-D-glucosyl](n-1) + alpha-D-glucose 1-phosphate</text>
        <dbReference type="Rhea" id="RHEA:41732"/>
        <dbReference type="Rhea" id="RHEA-COMP:9584"/>
        <dbReference type="Rhea" id="RHEA-COMP:9586"/>
        <dbReference type="ChEBI" id="CHEBI:15444"/>
        <dbReference type="ChEBI" id="CHEBI:43474"/>
        <dbReference type="ChEBI" id="CHEBI:58601"/>
        <dbReference type="EC" id="2.4.1.1"/>
    </reaction>
</comment>
<dbReference type="InterPro" id="IPR000811">
    <property type="entry name" value="Glyco_trans_35"/>
</dbReference>
<dbReference type="PIRSF" id="PIRSF000460">
    <property type="entry name" value="Pprylas_GlgP"/>
    <property type="match status" value="1"/>
</dbReference>
<evidence type="ECO:0000313" key="13">
    <source>
        <dbReference type="Proteomes" id="UP000254337"/>
    </source>
</evidence>
<gene>
    <name evidence="12" type="ORF">DKB62_00035</name>
</gene>
<protein>
    <recommendedName>
        <fullName evidence="11">Alpha-1,4 glucan phosphorylase</fullName>
        <ecNumber evidence="11">2.4.1.1</ecNumber>
    </recommendedName>
</protein>
<dbReference type="RefSeq" id="WP_107195545.1">
    <property type="nucleotide sequence ID" value="NZ_CP029462.1"/>
</dbReference>
<feature type="modified residue" description="N6-(pyridoxal phosphate)lysine" evidence="10">
    <location>
        <position position="658"/>
    </location>
</feature>
<evidence type="ECO:0000256" key="8">
    <source>
        <dbReference type="ARBA" id="ARBA00023277"/>
    </source>
</evidence>
<organism evidence="12 13">
    <name type="scientific">Megasphaera stantonii</name>
    <dbReference type="NCBI Taxonomy" id="2144175"/>
    <lineage>
        <taxon>Bacteria</taxon>
        <taxon>Bacillati</taxon>
        <taxon>Bacillota</taxon>
        <taxon>Negativicutes</taxon>
        <taxon>Veillonellales</taxon>
        <taxon>Veillonellaceae</taxon>
        <taxon>Megasphaera</taxon>
    </lineage>
</organism>
<dbReference type="Proteomes" id="UP000254337">
    <property type="component" value="Chromosome"/>
</dbReference>
<evidence type="ECO:0000256" key="3">
    <source>
        <dbReference type="ARBA" id="ARBA00006047"/>
    </source>
</evidence>
<dbReference type="FunFam" id="3.40.50.2000:FF:000807">
    <property type="entry name" value="Alpha-glucan phosphorylase 2, cytosolic"/>
    <property type="match status" value="1"/>
</dbReference>
<dbReference type="CDD" id="cd04300">
    <property type="entry name" value="GT35_Glycogen_Phosphorylase"/>
    <property type="match status" value="1"/>
</dbReference>
<dbReference type="EMBL" id="CP029462">
    <property type="protein sequence ID" value="AXL20083.1"/>
    <property type="molecule type" value="Genomic_DNA"/>
</dbReference>
<dbReference type="OrthoDB" id="9760804at2"/>
<evidence type="ECO:0000256" key="11">
    <source>
        <dbReference type="RuleBase" id="RU000587"/>
    </source>
</evidence>
<dbReference type="GO" id="GO:0005737">
    <property type="term" value="C:cytoplasm"/>
    <property type="evidence" value="ECO:0007669"/>
    <property type="project" value="TreeGrafter"/>
</dbReference>
<evidence type="ECO:0000256" key="9">
    <source>
        <dbReference type="ARBA" id="ARBA00025174"/>
    </source>
</evidence>
<dbReference type="PANTHER" id="PTHR11468:SF3">
    <property type="entry name" value="GLYCOGEN PHOSPHORYLASE, LIVER FORM"/>
    <property type="match status" value="1"/>
</dbReference>
<dbReference type="AlphaFoldDB" id="A0A346AW40"/>
<dbReference type="Pfam" id="PF00343">
    <property type="entry name" value="Phosphorylase"/>
    <property type="match status" value="1"/>
</dbReference>
<evidence type="ECO:0000256" key="4">
    <source>
        <dbReference type="ARBA" id="ARBA00022533"/>
    </source>
</evidence>
<dbReference type="SUPFAM" id="SSF53756">
    <property type="entry name" value="UDP-Glycosyltransferase/glycogen phosphorylase"/>
    <property type="match status" value="1"/>
</dbReference>
<comment type="similarity">
    <text evidence="3 11">Belongs to the glycogen phosphorylase family.</text>
</comment>
<evidence type="ECO:0000256" key="10">
    <source>
        <dbReference type="PIRSR" id="PIRSR000460-1"/>
    </source>
</evidence>
<dbReference type="GO" id="GO:0005980">
    <property type="term" value="P:glycogen catabolic process"/>
    <property type="evidence" value="ECO:0007669"/>
    <property type="project" value="UniProtKB-ARBA"/>
</dbReference>
<keyword evidence="8 11" id="KW-0119">Carbohydrate metabolism</keyword>
<evidence type="ECO:0000256" key="7">
    <source>
        <dbReference type="ARBA" id="ARBA00022898"/>
    </source>
</evidence>
<dbReference type="InterPro" id="IPR011833">
    <property type="entry name" value="Glycg_phsphrylas"/>
</dbReference>
<evidence type="ECO:0000313" key="12">
    <source>
        <dbReference type="EMBL" id="AXL20083.1"/>
    </source>
</evidence>
<keyword evidence="4" id="KW-0021">Allosteric enzyme</keyword>
<dbReference type="GO" id="GO:0030170">
    <property type="term" value="F:pyridoxal phosphate binding"/>
    <property type="evidence" value="ECO:0007669"/>
    <property type="project" value="InterPro"/>
</dbReference>
<dbReference type="EC" id="2.4.1.1" evidence="11"/>
<dbReference type="FunFam" id="3.40.50.2000:FF:000003">
    <property type="entry name" value="Alpha-1,4 glucan phosphorylase"/>
    <property type="match status" value="1"/>
</dbReference>
<evidence type="ECO:0000256" key="2">
    <source>
        <dbReference type="ARBA" id="ARBA00001933"/>
    </source>
</evidence>
<evidence type="ECO:0000256" key="6">
    <source>
        <dbReference type="ARBA" id="ARBA00022679"/>
    </source>
</evidence>
<dbReference type="NCBIfam" id="TIGR02093">
    <property type="entry name" value="P_ylase"/>
    <property type="match status" value="1"/>
</dbReference>
<comment type="function">
    <text evidence="11">Allosteric enzyme that catalyzes the rate-limiting step in glycogen catabolism, the phosphorolytic cleavage of glycogen to produce glucose-1-phosphate, and plays a central role in maintaining cellular and organismal glucose homeostasis.</text>
</comment>
<dbReference type="PROSITE" id="PS00102">
    <property type="entry name" value="PHOSPHORYLASE"/>
    <property type="match status" value="1"/>
</dbReference>